<feature type="region of interest" description="Disordered" evidence="1">
    <location>
        <begin position="65"/>
        <end position="91"/>
    </location>
</feature>
<reference evidence="2" key="1">
    <citation type="submission" date="2025-08" db="UniProtKB">
        <authorList>
            <consortium name="Ensembl"/>
        </authorList>
    </citation>
    <scope>IDENTIFICATION</scope>
</reference>
<dbReference type="Ensembl" id="ENSFTIT00000002310.1">
    <property type="protein sequence ID" value="ENSFTIP00000002194.1"/>
    <property type="gene ID" value="ENSFTIG00000001562.1"/>
</dbReference>
<dbReference type="AlphaFoldDB" id="A0A8C4TRF5"/>
<organism evidence="2 3">
    <name type="scientific">Falco tinnunculus</name>
    <name type="common">Common kestrel</name>
    <dbReference type="NCBI Taxonomy" id="100819"/>
    <lineage>
        <taxon>Eukaryota</taxon>
        <taxon>Metazoa</taxon>
        <taxon>Chordata</taxon>
        <taxon>Craniata</taxon>
        <taxon>Vertebrata</taxon>
        <taxon>Euteleostomi</taxon>
        <taxon>Archelosauria</taxon>
        <taxon>Archosauria</taxon>
        <taxon>Dinosauria</taxon>
        <taxon>Saurischia</taxon>
        <taxon>Theropoda</taxon>
        <taxon>Coelurosauria</taxon>
        <taxon>Aves</taxon>
        <taxon>Neognathae</taxon>
        <taxon>Neoaves</taxon>
        <taxon>Telluraves</taxon>
        <taxon>Australaves</taxon>
        <taxon>Falconiformes</taxon>
        <taxon>Falconidae</taxon>
        <taxon>Falco</taxon>
    </lineage>
</organism>
<name>A0A8C4TRF5_FALTI</name>
<evidence type="ECO:0000256" key="1">
    <source>
        <dbReference type="SAM" id="MobiDB-lite"/>
    </source>
</evidence>
<evidence type="ECO:0000313" key="3">
    <source>
        <dbReference type="Proteomes" id="UP000694562"/>
    </source>
</evidence>
<protein>
    <submittedName>
        <fullName evidence="2">Uncharacterized protein</fullName>
    </submittedName>
</protein>
<keyword evidence="3" id="KW-1185">Reference proteome</keyword>
<evidence type="ECO:0000313" key="2">
    <source>
        <dbReference type="Ensembl" id="ENSFTIP00000002194.1"/>
    </source>
</evidence>
<proteinExistence type="predicted"/>
<reference evidence="2" key="2">
    <citation type="submission" date="2025-09" db="UniProtKB">
        <authorList>
            <consortium name="Ensembl"/>
        </authorList>
    </citation>
    <scope>IDENTIFICATION</scope>
</reference>
<accession>A0A8C4TRF5</accession>
<sequence>MALAIEFADPGTLQALAMRKVCCQGSPPIQAVQPLLYHTEVCQVIVSQPELSFYLNLSSQRMWQQPHLPSQAPQSPLMTATPAGQASATHQHTQLSAALSSAARGLSPARAHSAVLGHIAK</sequence>
<dbReference type="Proteomes" id="UP000694562">
    <property type="component" value="Unplaced"/>
</dbReference>